<evidence type="ECO:0000256" key="1">
    <source>
        <dbReference type="ARBA" id="ARBA00022670"/>
    </source>
</evidence>
<keyword evidence="2" id="KW-0378">Hydrolase</keyword>
<dbReference type="Gene3D" id="2.40.260.10">
    <property type="entry name" value="Sortase"/>
    <property type="match status" value="1"/>
</dbReference>
<dbReference type="CDD" id="cd06165">
    <property type="entry name" value="Sortase_A"/>
    <property type="match status" value="1"/>
</dbReference>
<name>A0A6N7XGC8_9FIRM</name>
<feature type="active site" description="Proton donor/acceptor" evidence="4">
    <location>
        <position position="127"/>
    </location>
</feature>
<dbReference type="InterPro" id="IPR042007">
    <property type="entry name" value="Sortase_A"/>
</dbReference>
<dbReference type="Pfam" id="PF04203">
    <property type="entry name" value="Sortase"/>
    <property type="match status" value="1"/>
</dbReference>
<accession>A0A6N7XGC8</accession>
<keyword evidence="6" id="KW-1185">Reference proteome</keyword>
<organism evidence="5 6">
    <name type="scientific">Peptostreptococcus porci</name>
    <dbReference type="NCBI Taxonomy" id="2652282"/>
    <lineage>
        <taxon>Bacteria</taxon>
        <taxon>Bacillati</taxon>
        <taxon>Bacillota</taxon>
        <taxon>Clostridia</taxon>
        <taxon>Peptostreptococcales</taxon>
        <taxon>Peptostreptococcaceae</taxon>
        <taxon>Peptostreptococcus</taxon>
    </lineage>
</organism>
<dbReference type="InterPro" id="IPR023365">
    <property type="entry name" value="Sortase_dom-sf"/>
</dbReference>
<keyword evidence="1" id="KW-0645">Protease</keyword>
<dbReference type="EMBL" id="VUNE01000002">
    <property type="protein sequence ID" value="MST62259.1"/>
    <property type="molecule type" value="Genomic_DNA"/>
</dbReference>
<keyword evidence="3" id="KW-0788">Thiol protease</keyword>
<evidence type="ECO:0000313" key="5">
    <source>
        <dbReference type="EMBL" id="MST62259.1"/>
    </source>
</evidence>
<protein>
    <submittedName>
        <fullName evidence="5">Class A sortase</fullName>
    </submittedName>
</protein>
<dbReference type="GO" id="GO:0006508">
    <property type="term" value="P:proteolysis"/>
    <property type="evidence" value="ECO:0007669"/>
    <property type="project" value="UniProtKB-KW"/>
</dbReference>
<evidence type="ECO:0000313" key="6">
    <source>
        <dbReference type="Proteomes" id="UP000440713"/>
    </source>
</evidence>
<evidence type="ECO:0000256" key="2">
    <source>
        <dbReference type="ARBA" id="ARBA00022801"/>
    </source>
</evidence>
<feature type="active site" description="Acyl-thioester intermediate" evidence="4">
    <location>
        <position position="194"/>
    </location>
</feature>
<gene>
    <name evidence="5" type="ORF">FYJ71_04625</name>
</gene>
<comment type="caution">
    <text evidence="5">The sequence shown here is derived from an EMBL/GenBank/DDBJ whole genome shotgun (WGS) entry which is preliminary data.</text>
</comment>
<evidence type="ECO:0000256" key="3">
    <source>
        <dbReference type="ARBA" id="ARBA00022807"/>
    </source>
</evidence>
<reference evidence="5 6" key="1">
    <citation type="submission" date="2019-08" db="EMBL/GenBank/DDBJ databases">
        <title>In-depth cultivation of the pig gut microbiome towards novel bacterial diversity and tailored functional studies.</title>
        <authorList>
            <person name="Wylensek D."/>
            <person name="Hitch T.C.A."/>
            <person name="Clavel T."/>
        </authorList>
    </citation>
    <scope>NUCLEOTIDE SEQUENCE [LARGE SCALE GENOMIC DNA]</scope>
    <source>
        <strain evidence="5 6">WCA-SAB-591-4A-A</strain>
    </source>
</reference>
<dbReference type="Proteomes" id="UP000440713">
    <property type="component" value="Unassembled WGS sequence"/>
</dbReference>
<proteinExistence type="predicted"/>
<dbReference type="AlphaFoldDB" id="A0A6N7XGC8"/>
<dbReference type="RefSeq" id="WP_154537656.1">
    <property type="nucleotide sequence ID" value="NZ_VUNE01000002.1"/>
</dbReference>
<dbReference type="GO" id="GO:0008234">
    <property type="term" value="F:cysteine-type peptidase activity"/>
    <property type="evidence" value="ECO:0007669"/>
    <property type="project" value="UniProtKB-KW"/>
</dbReference>
<dbReference type="InterPro" id="IPR005754">
    <property type="entry name" value="Sortase"/>
</dbReference>
<evidence type="ECO:0000256" key="4">
    <source>
        <dbReference type="PIRSR" id="PIRSR605754-1"/>
    </source>
</evidence>
<dbReference type="NCBIfam" id="TIGR01076">
    <property type="entry name" value="sortase_fam"/>
    <property type="match status" value="1"/>
</dbReference>
<dbReference type="SUPFAM" id="SSF63817">
    <property type="entry name" value="Sortase"/>
    <property type="match status" value="1"/>
</dbReference>
<sequence>MKKFIAIVIILAGVVFFSMPKISELLLEKNSEEVKIEHLSDSELEKNAKSGNKSYDQSKIDPIDVNGVILNRQNADMSKIVGQLVIPSINKNIAIFDGLENNNLMYGACTMKPSQKMGLGNYSIAGHYMKNDKLLFGGLMNVKMGDSIRITNKKNIYEYEVFKTLKVTDDRVDLISDSKITESDGKAIVSLMTCYYDEAGYRYFVIGKFKKLYPYSQSKMLEGLN</sequence>